<evidence type="ECO:0000313" key="2">
    <source>
        <dbReference type="EMBL" id="VVW28900.1"/>
    </source>
</evidence>
<feature type="compositionally biased region" description="Acidic residues" evidence="1">
    <location>
        <begin position="9"/>
        <end position="24"/>
    </location>
</feature>
<name>A0A5K1CPN5_9MAGN</name>
<feature type="region of interest" description="Disordered" evidence="1">
    <location>
        <begin position="1"/>
        <end position="33"/>
    </location>
</feature>
<reference evidence="2" key="1">
    <citation type="submission" date="2019-09" db="EMBL/GenBank/DDBJ databases">
        <authorList>
            <person name="Zhang L."/>
        </authorList>
    </citation>
    <scope>NUCLEOTIDE SEQUENCE</scope>
</reference>
<protein>
    <submittedName>
        <fullName evidence="2">Uncharacterized protein</fullName>
    </submittedName>
</protein>
<sequence>MFDRNADGSSDEEYEPAVDEELDPLQDGPGDVDKWPVISARLGHLPDCGLQSTHHALMEDSCLLHQVNMSIFLPNER</sequence>
<proteinExistence type="predicted"/>
<dbReference type="AlphaFoldDB" id="A0A5K1CPN5"/>
<gene>
    <name evidence="2" type="ORF">NYM_LOCUS16982</name>
</gene>
<evidence type="ECO:0000256" key="1">
    <source>
        <dbReference type="SAM" id="MobiDB-lite"/>
    </source>
</evidence>
<dbReference type="EMBL" id="LR721782">
    <property type="protein sequence ID" value="VVW28900.1"/>
    <property type="molecule type" value="Genomic_DNA"/>
</dbReference>
<organism evidence="2">
    <name type="scientific">Nymphaea colorata</name>
    <name type="common">pocket water lily</name>
    <dbReference type="NCBI Taxonomy" id="210225"/>
    <lineage>
        <taxon>Eukaryota</taxon>
        <taxon>Viridiplantae</taxon>
        <taxon>Streptophyta</taxon>
        <taxon>Embryophyta</taxon>
        <taxon>Tracheophyta</taxon>
        <taxon>Spermatophyta</taxon>
        <taxon>Magnoliopsida</taxon>
        <taxon>Nymphaeales</taxon>
        <taxon>Nymphaeaceae</taxon>
        <taxon>Nymphaea</taxon>
    </lineage>
</organism>
<accession>A0A5K1CPN5</accession>